<evidence type="ECO:0000313" key="3">
    <source>
        <dbReference type="EMBL" id="MXQ93469.1"/>
    </source>
</evidence>
<feature type="region of interest" description="Disordered" evidence="2">
    <location>
        <begin position="182"/>
        <end position="206"/>
    </location>
</feature>
<evidence type="ECO:0000313" key="4">
    <source>
        <dbReference type="Proteomes" id="UP000322234"/>
    </source>
</evidence>
<sequence>MQQSPSSSLTLKAPDSLFPSDFWRGLPNPPRYGAKERDLSFRHGFYPFSASSPIPHFPSYRRPRHQWVQSPSHLLSTQKPPAVGPSAARGARSKGRTQGGRIVESRYLQYEKKAPRKAPAADALKAGGTMPAGGTKSSQLQKSKDGSGLDKGNLQSTLLEGHDTALSDLDLSAIHDKSVVRKTPQLKKKSKKAELSSSSAVSEKSPDLSQAMEMMESQTLLLTLLTVKMENGLSAFEEQAEKNLEILCKEKEKLQKKAYELKRRLLLCQKKKELEDFLDVQIEMLSPLEAVASRFREQYKTFAIALDTTRHELPVKSVHLDGDRQLFLDELQQELKTTRHLLGELGIGSSEDNAKAFDVLGELREVIQKKDLELRRSVDQVLELSAEASKEAALINQDVWEEAQGPEALSRWYFNPKEATDGETQEEIRSPLGHDEL</sequence>
<gene>
    <name evidence="3" type="ORF">E5288_WYG021155</name>
</gene>
<feature type="region of interest" description="Disordered" evidence="2">
    <location>
        <begin position="411"/>
        <end position="437"/>
    </location>
</feature>
<reference evidence="3" key="1">
    <citation type="submission" date="2019-10" db="EMBL/GenBank/DDBJ databases">
        <title>The sequence and de novo assembly of the wild yak genome.</title>
        <authorList>
            <person name="Liu Y."/>
        </authorList>
    </citation>
    <scope>NUCLEOTIDE SEQUENCE [LARGE SCALE GENOMIC DNA]</scope>
    <source>
        <strain evidence="3">WY2019</strain>
    </source>
</reference>
<keyword evidence="4" id="KW-1185">Reference proteome</keyword>
<feature type="region of interest" description="Disordered" evidence="2">
    <location>
        <begin position="52"/>
        <end position="155"/>
    </location>
</feature>
<feature type="compositionally biased region" description="Low complexity" evidence="2">
    <location>
        <begin position="117"/>
        <end position="126"/>
    </location>
</feature>
<proteinExistence type="predicted"/>
<organism evidence="3 4">
    <name type="scientific">Bos mutus</name>
    <name type="common">wild yak</name>
    <dbReference type="NCBI Taxonomy" id="72004"/>
    <lineage>
        <taxon>Eukaryota</taxon>
        <taxon>Metazoa</taxon>
        <taxon>Chordata</taxon>
        <taxon>Craniata</taxon>
        <taxon>Vertebrata</taxon>
        <taxon>Euteleostomi</taxon>
        <taxon>Mammalia</taxon>
        <taxon>Eutheria</taxon>
        <taxon>Laurasiatheria</taxon>
        <taxon>Artiodactyla</taxon>
        <taxon>Ruminantia</taxon>
        <taxon>Pecora</taxon>
        <taxon>Bovidae</taxon>
        <taxon>Bovinae</taxon>
        <taxon>Bos</taxon>
    </lineage>
</organism>
<accession>A0A6B0RTS6</accession>
<name>A0A6B0RTS6_9CETA</name>
<keyword evidence="1" id="KW-0175">Coiled coil</keyword>
<comment type="caution">
    <text evidence="3">The sequence shown here is derived from an EMBL/GenBank/DDBJ whole genome shotgun (WGS) entry which is preliminary data.</text>
</comment>
<dbReference type="AlphaFoldDB" id="A0A6B0RTS6"/>
<feature type="compositionally biased region" description="Basic and acidic residues" evidence="2">
    <location>
        <begin position="426"/>
        <end position="437"/>
    </location>
</feature>
<dbReference type="EMBL" id="VBQZ03000093">
    <property type="protein sequence ID" value="MXQ93469.1"/>
    <property type="molecule type" value="Genomic_DNA"/>
</dbReference>
<evidence type="ECO:0000256" key="2">
    <source>
        <dbReference type="SAM" id="MobiDB-lite"/>
    </source>
</evidence>
<protein>
    <recommendedName>
        <fullName evidence="5">HAUS augmin-like complex subunit 8</fullName>
    </recommendedName>
</protein>
<feature type="compositionally biased region" description="Polar residues" evidence="2">
    <location>
        <begin position="67"/>
        <end position="79"/>
    </location>
</feature>
<evidence type="ECO:0008006" key="5">
    <source>
        <dbReference type="Google" id="ProtNLM"/>
    </source>
</evidence>
<dbReference type="Proteomes" id="UP000322234">
    <property type="component" value="Unassembled WGS sequence"/>
</dbReference>
<feature type="coiled-coil region" evidence="1">
    <location>
        <begin position="237"/>
        <end position="264"/>
    </location>
</feature>
<evidence type="ECO:0000256" key="1">
    <source>
        <dbReference type="SAM" id="Coils"/>
    </source>
</evidence>